<dbReference type="EMBL" id="CP031546">
    <property type="protein sequence ID" value="AXO07255.1"/>
    <property type="molecule type" value="Genomic_DNA"/>
</dbReference>
<dbReference type="Proteomes" id="UP000430081">
    <property type="component" value="Unassembled WGS sequence"/>
</dbReference>
<dbReference type="InterPro" id="IPR010633">
    <property type="entry name" value="Phage_lambda_GpZ"/>
</dbReference>
<evidence type="ECO:0000313" key="10">
    <source>
        <dbReference type="EMBL" id="MWR38306.1"/>
    </source>
</evidence>
<dbReference type="Proteomes" id="UP000436482">
    <property type="component" value="Unassembled WGS sequence"/>
</dbReference>
<dbReference type="Pfam" id="PF06763">
    <property type="entry name" value="Minor_tail_Z"/>
    <property type="match status" value="1"/>
</dbReference>
<reference evidence="3 37" key="6">
    <citation type="submission" date="2018-08" db="EMBL/GenBank/DDBJ databases">
        <authorList>
            <consortium name="PulseNet: The National Subtyping Network for Foodborne Disease Surveillance"/>
            <person name="Tarr C.L."/>
            <person name="Trees E."/>
            <person name="Katz L.S."/>
            <person name="Carleton-Romer H.A."/>
            <person name="Stroika S."/>
            <person name="Kucerova Z."/>
            <person name="Roache K.F."/>
            <person name="Sabol A.L."/>
            <person name="Besser J."/>
            <person name="Gerner-Smidt P."/>
        </authorList>
    </citation>
    <scope>NUCLEOTIDE SEQUENCE [LARGE SCALE GENOMIC DNA]</scope>
    <source>
        <strain evidence="3 37">PNUSAE011918</strain>
    </source>
</reference>
<dbReference type="EMBL" id="CACRYR010000166">
    <property type="protein sequence ID" value="VZR32586.1"/>
    <property type="molecule type" value="Genomic_DNA"/>
</dbReference>
<dbReference type="EMBL" id="WUIY01000119">
    <property type="protein sequence ID" value="MXI76028.1"/>
    <property type="molecule type" value="Genomic_DNA"/>
</dbReference>
<dbReference type="Proteomes" id="UP000218543">
    <property type="component" value="Unassembled WGS sequence"/>
</dbReference>
<dbReference type="AlphaFoldDB" id="A0A023KUI5"/>
<reference evidence="20 39" key="9">
    <citation type="submission" date="2019-11" db="EMBL/GenBank/DDBJ databases">
        <authorList>
            <person name="Haines EK M."/>
        </authorList>
    </citation>
    <scope>NUCLEOTIDE SEQUENCE [LARGE SCALE GENOMIC DNA]</scope>
    <source>
        <strain evidence="20">KR2729</strain>
    </source>
</reference>
<evidence type="ECO:0000313" key="35">
    <source>
        <dbReference type="Proteomes" id="UP000537181"/>
    </source>
</evidence>
<evidence type="ECO:0000313" key="7">
    <source>
        <dbReference type="EMBL" id="EFM0518515.1"/>
    </source>
</evidence>
<dbReference type="EMBL" id="UGCO01000001">
    <property type="protein sequence ID" value="STI77251.1"/>
    <property type="molecule type" value="Genomic_DNA"/>
</dbReference>
<evidence type="ECO:0000313" key="20">
    <source>
        <dbReference type="EMBL" id="VZR32586.1"/>
    </source>
</evidence>
<reference evidence="5 36" key="8">
    <citation type="submission" date="2019-07" db="EMBL/GenBank/DDBJ databases">
        <authorList>
            <consortium name="GenomeTrakr network: Whole genome sequencing for foodborne pathogen traceback"/>
        </authorList>
    </citation>
    <scope>NUCLEOTIDE SEQUENCE [LARGE SCALE GENOMIC DNA]</scope>
    <source>
        <strain evidence="4 33">AZ-TG102963</strain>
        <strain evidence="7 34">AZ-TG60901</strain>
        <strain evidence="5 36">PSU-1859</strain>
    </source>
</reference>
<evidence type="ECO:0000313" key="15">
    <source>
        <dbReference type="EMBL" id="QMO40076.1"/>
    </source>
</evidence>
<evidence type="ECO:0000313" key="11">
    <source>
        <dbReference type="EMBL" id="MWR87332.1"/>
    </source>
</evidence>
<evidence type="ECO:0000313" key="2">
    <source>
        <dbReference type="EMBL" id="AXO07255.1"/>
    </source>
</evidence>
<evidence type="ECO:0000313" key="37">
    <source>
        <dbReference type="Proteomes" id="UP000567387"/>
    </source>
</evidence>
<dbReference type="OMA" id="LMDERMP"/>
<evidence type="ECO:0000313" key="25">
    <source>
        <dbReference type="Proteomes" id="UP000254405"/>
    </source>
</evidence>
<dbReference type="RefSeq" id="WP_000975081.1">
    <property type="nucleotide sequence ID" value="NZ_AP021892.1"/>
</dbReference>
<evidence type="ECO:0000313" key="21">
    <source>
        <dbReference type="Proteomes" id="UP000218543"/>
    </source>
</evidence>
<dbReference type="Proteomes" id="UP000250385">
    <property type="component" value="Unassembled WGS sequence"/>
</dbReference>
<dbReference type="Proteomes" id="UP000528504">
    <property type="component" value="Unassembled WGS sequence"/>
</dbReference>
<evidence type="ECO:0000313" key="33">
    <source>
        <dbReference type="Proteomes" id="UP000523388"/>
    </source>
</evidence>
<evidence type="ECO:0000313" key="34">
    <source>
        <dbReference type="Proteomes" id="UP000528504"/>
    </source>
</evidence>
<dbReference type="Proteomes" id="UP000256244">
    <property type="component" value="Chromosome"/>
</dbReference>
<dbReference type="EMBL" id="MRVZ01000077">
    <property type="protein sequence ID" value="PAU19374.1"/>
    <property type="molecule type" value="Genomic_DNA"/>
</dbReference>
<evidence type="ECO:0000313" key="8">
    <source>
        <dbReference type="EMBL" id="MBA7722243.1"/>
    </source>
</evidence>
<dbReference type="EMBL" id="RDDM01000297">
    <property type="protein sequence ID" value="RLY54400.1"/>
    <property type="molecule type" value="Genomic_DNA"/>
</dbReference>
<evidence type="ECO:0000313" key="23">
    <source>
        <dbReference type="Proteomes" id="UP000234238"/>
    </source>
</evidence>
<dbReference type="EMBL" id="UASG01000022">
    <property type="protein sequence ID" value="SPX31882.1"/>
    <property type="molecule type" value="Genomic_DNA"/>
</dbReference>
<evidence type="ECO:0000313" key="31">
    <source>
        <dbReference type="Proteomes" id="UP000460875"/>
    </source>
</evidence>
<dbReference type="EMBL" id="AASCJS010000023">
    <property type="protein sequence ID" value="EFA9847180.1"/>
    <property type="molecule type" value="Genomic_DNA"/>
</dbReference>
<dbReference type="Proteomes" id="UP000523388">
    <property type="component" value="Unassembled WGS sequence"/>
</dbReference>
<dbReference type="EMBL" id="CP057906">
    <property type="protein sequence ID" value="QMO40076.1"/>
    <property type="molecule type" value="Genomic_DNA"/>
</dbReference>
<evidence type="ECO:0000313" key="27">
    <source>
        <dbReference type="Proteomes" id="UP000281340"/>
    </source>
</evidence>
<evidence type="ECO:0000313" key="36">
    <source>
        <dbReference type="Proteomes" id="UP000543252"/>
    </source>
</evidence>
<evidence type="ECO:0000313" key="12">
    <source>
        <dbReference type="EMBL" id="MXI76028.1"/>
    </source>
</evidence>
<evidence type="ECO:0000313" key="13">
    <source>
        <dbReference type="EMBL" id="PAU19374.1"/>
    </source>
</evidence>
<evidence type="ECO:0000313" key="24">
    <source>
        <dbReference type="Proteomes" id="UP000250385"/>
    </source>
</evidence>
<reference evidence="17 27" key="7">
    <citation type="submission" date="2018-10" db="EMBL/GenBank/DDBJ databases">
        <title>Comparison of Escherichia coli isolates recovered from retail chicken and from chicken fecal samples by antimicrobial susceptibility test and whole genome sequencing.</title>
        <authorList>
            <person name="Tang B."/>
            <person name="Ma Y."/>
            <person name="He X."/>
            <person name="Cao L."/>
            <person name="Xia X."/>
            <person name="Yang H."/>
        </authorList>
    </citation>
    <scope>NUCLEOTIDE SEQUENCE [LARGE SCALE GENOMIC DNA]</scope>
    <source>
        <strain evidence="17 27">CMJH98b</strain>
    </source>
</reference>
<dbReference type="Proteomes" id="UP000629265">
    <property type="component" value="Unassembled WGS sequence"/>
</dbReference>
<dbReference type="EMBL" id="AASWKX010000031">
    <property type="protein sequence ID" value="EFH6167415.1"/>
    <property type="molecule type" value="Genomic_DNA"/>
</dbReference>
<gene>
    <name evidence="13" type="ORF">BTQ06_19705</name>
    <name evidence="4" type="ORF">C1Q91_003618</name>
    <name evidence="3" type="ORF">C2R31_005209</name>
    <name evidence="7" type="ORF">CF22_004619</name>
    <name evidence="1" type="ORF">CR538_12765</name>
    <name evidence="14" type="ORF">CWS33_26230</name>
    <name evidence="2" type="ORF">DS732_13285</name>
    <name evidence="17" type="ORF">EAI46_23620</name>
    <name evidence="5" type="ORF">FPS11_28635</name>
    <name evidence="6" type="ORF">GAJ12_20555</name>
    <name evidence="10" type="ORF">GP975_09510</name>
    <name evidence="11" type="ORF">GP979_03200</name>
    <name evidence="9" type="ORF">GQM13_18115</name>
    <name evidence="12" type="ORF">GRW05_17530</name>
    <name evidence="8" type="ORF">HV209_27475</name>
    <name evidence="15" type="ORF">HVW43_07095</name>
    <name evidence="16" type="ORF">HVW43_10995</name>
    <name evidence="20" type="ORF">IDONEFKE_03682</name>
    <name evidence="18" type="ORF">NCTC10279_04304</name>
    <name evidence="19" type="ORF">NCTC8985_02543</name>
</gene>
<reference evidence="2 26" key="5">
    <citation type="submission" date="2018-08" db="EMBL/GenBank/DDBJ databases">
        <title>Complete genome sequencing and genomic characterization of five Escherichia coli strains co-producing MCR-1 and ESBLs from different origins in China.</title>
        <authorList>
            <person name="Bai L."/>
        </authorList>
    </citation>
    <scope>NUCLEOTIDE SEQUENCE [LARGE SCALE GENOMIC DNA]</scope>
    <source>
        <strain evidence="2">Cq9</strain>
        <strain evidence="26">cq9</strain>
    </source>
</reference>
<evidence type="ECO:0000313" key="4">
    <source>
        <dbReference type="EMBL" id="EFA9847180.1"/>
    </source>
</evidence>
<evidence type="ECO:0000313" key="6">
    <source>
        <dbReference type="EMBL" id="EFH6167415.1"/>
    </source>
</evidence>
<evidence type="ECO:0000313" key="32">
    <source>
        <dbReference type="Proteomes" id="UP000514754"/>
    </source>
</evidence>
<dbReference type="EMBL" id="AASFMQ010000096">
    <property type="protein sequence ID" value="EFB3618779.1"/>
    <property type="molecule type" value="Genomic_DNA"/>
</dbReference>
<protein>
    <submittedName>
        <fullName evidence="18">Minor tail protein Z (GpZ)</fullName>
    </submittedName>
    <submittedName>
        <fullName evidence="8">Phage tail protein</fullName>
    </submittedName>
</protein>
<dbReference type="EMBL" id="WTQQ01000018">
    <property type="protein sequence ID" value="MWR87332.1"/>
    <property type="molecule type" value="Genomic_DNA"/>
</dbReference>
<evidence type="ECO:0000313" key="18">
    <source>
        <dbReference type="EMBL" id="SPX31882.1"/>
    </source>
</evidence>
<evidence type="ECO:0000313" key="39">
    <source>
        <dbReference type="Proteomes" id="UP000629265"/>
    </source>
</evidence>
<reference evidence="30 31" key="12">
    <citation type="submission" date="2019-12" db="EMBL/GenBank/DDBJ databases">
        <title>Enteriobacteria Tanzani isolates_8377-8380.</title>
        <authorList>
            <person name="Subbiah M."/>
            <person name="Call D."/>
        </authorList>
    </citation>
    <scope>NUCLEOTIDE SEQUENCE [LARGE SCALE GENOMIC DNA]</scope>
    <source>
        <strain evidence="10 31">8379wE2</strain>
        <strain evidence="11 30">8379wE6</strain>
    </source>
</reference>
<dbReference type="Proteomes" id="UP000254405">
    <property type="component" value="Unassembled WGS sequence"/>
</dbReference>
<dbReference type="PIRSF" id="PIRSF004395">
    <property type="entry name" value="Tail_Z"/>
    <property type="match status" value="1"/>
</dbReference>
<evidence type="ECO:0000313" key="29">
    <source>
        <dbReference type="Proteomes" id="UP000436141"/>
    </source>
</evidence>
<proteinExistence type="predicted"/>
<reference evidence="24 25" key="4">
    <citation type="submission" date="2018-06" db="EMBL/GenBank/DDBJ databases">
        <authorList>
            <consortium name="Pathogen Informatics"/>
            <person name="Doyle S."/>
        </authorList>
    </citation>
    <scope>NUCLEOTIDE SEQUENCE [LARGE SCALE GENOMIC DNA]</scope>
    <source>
        <strain evidence="18 24">NCTC10279</strain>
        <strain evidence="19 25">NCTC8985</strain>
    </source>
</reference>
<dbReference type="Proteomes" id="UP000234238">
    <property type="component" value="Chromosome"/>
</dbReference>
<evidence type="ECO:0000313" key="26">
    <source>
        <dbReference type="Proteomes" id="UP000256244"/>
    </source>
</evidence>
<dbReference type="Proteomes" id="UP000281340">
    <property type="component" value="Unassembled WGS sequence"/>
</dbReference>
<evidence type="ECO:0000313" key="14">
    <source>
        <dbReference type="EMBL" id="PKD85069.1"/>
    </source>
</evidence>
<dbReference type="EMBL" id="AATJQG010000039">
    <property type="protein sequence ID" value="EFM0518515.1"/>
    <property type="molecule type" value="Genomic_DNA"/>
</dbReference>
<evidence type="ECO:0000313" key="38">
    <source>
        <dbReference type="Proteomes" id="UP000622722"/>
    </source>
</evidence>
<evidence type="ECO:0000313" key="22">
    <source>
        <dbReference type="Proteomes" id="UP000233549"/>
    </source>
</evidence>
<dbReference type="EMBL" id="WTMQ01000006">
    <property type="protein sequence ID" value="MWL05345.1"/>
    <property type="molecule type" value="Genomic_DNA"/>
</dbReference>
<dbReference type="Proteomes" id="UP000514754">
    <property type="component" value="Chromosome"/>
</dbReference>
<organism evidence="8 38">
    <name type="scientific">Escherichia coli</name>
    <dbReference type="NCBI Taxonomy" id="562"/>
    <lineage>
        <taxon>Bacteria</taxon>
        <taxon>Pseudomonadati</taxon>
        <taxon>Pseudomonadota</taxon>
        <taxon>Gammaproteobacteria</taxon>
        <taxon>Enterobacterales</taxon>
        <taxon>Enterobacteriaceae</taxon>
        <taxon>Escherichia</taxon>
    </lineage>
</organism>
<dbReference type="EMBL" id="AASCBU010000060">
    <property type="protein sequence ID" value="EFA8787244.1"/>
    <property type="molecule type" value="Genomic_DNA"/>
</dbReference>
<evidence type="ECO:0000313" key="9">
    <source>
        <dbReference type="EMBL" id="MWL05345.1"/>
    </source>
</evidence>
<accession>A0A023KUI5</accession>
<dbReference type="EMBL" id="CP057906">
    <property type="protein sequence ID" value="QMO40799.1"/>
    <property type="molecule type" value="Genomic_DNA"/>
</dbReference>
<dbReference type="Proteomes" id="UP000436141">
    <property type="component" value="Unassembled WGS sequence"/>
</dbReference>
<evidence type="ECO:0000313" key="3">
    <source>
        <dbReference type="EMBL" id="EFA8787244.1"/>
    </source>
</evidence>
<dbReference type="EMBL" id="PITP01000051">
    <property type="protein sequence ID" value="PKD85069.1"/>
    <property type="molecule type" value="Genomic_DNA"/>
</dbReference>
<dbReference type="Proteomes" id="UP000460875">
    <property type="component" value="Unassembled WGS sequence"/>
</dbReference>
<evidence type="ECO:0000313" key="1">
    <source>
        <dbReference type="EMBL" id="AUK01214.1"/>
    </source>
</evidence>
<dbReference type="Proteomes" id="UP000543252">
    <property type="component" value="Unassembled WGS sequence"/>
</dbReference>
<evidence type="ECO:0000313" key="28">
    <source>
        <dbReference type="Proteomes" id="UP000430081"/>
    </source>
</evidence>
<dbReference type="Proteomes" id="UP000233549">
    <property type="component" value="Unassembled WGS sequence"/>
</dbReference>
<evidence type="ECO:0000313" key="17">
    <source>
        <dbReference type="EMBL" id="RLY54400.1"/>
    </source>
</evidence>
<dbReference type="Proteomes" id="UP000567387">
    <property type="component" value="Unassembled WGS sequence"/>
</dbReference>
<dbReference type="EMBL" id="CP024141">
    <property type="protein sequence ID" value="AUK01214.1"/>
    <property type="molecule type" value="Genomic_DNA"/>
</dbReference>
<name>A0A023KUI5_ECOLX</name>
<evidence type="ECO:0000313" key="5">
    <source>
        <dbReference type="EMBL" id="EFB3618779.1"/>
    </source>
</evidence>
<reference evidence="8 32" key="14">
    <citation type="submission" date="2020-06" db="EMBL/GenBank/DDBJ databases">
        <title>REHAB project genomes.</title>
        <authorList>
            <person name="Shaw L.P."/>
        </authorList>
    </citation>
    <scope>NUCLEOTIDE SEQUENCE</scope>
    <source>
        <strain evidence="15 32">RHB10-C12</strain>
        <strain evidence="8">RHBSTW-00474</strain>
    </source>
</reference>
<reference evidence="12 29" key="11">
    <citation type="submission" date="2019-12" db="EMBL/GenBank/DDBJ databases">
        <title>Enteriobacteria Tanzani isolates_10434.</title>
        <authorList>
            <person name="Subbiah M."/>
            <person name="Call D."/>
        </authorList>
    </citation>
    <scope>NUCLEOTIDE SEQUENCE [LARGE SCALE GENOMIC DNA]</scope>
    <source>
        <strain evidence="12 29">10434wD1</strain>
    </source>
</reference>
<reference evidence="9 28" key="10">
    <citation type="submission" date="2019-12" db="EMBL/GenBank/DDBJ databases">
        <title>Enteriobacteria Tanzani isolates_10432.</title>
        <authorList>
            <person name="Subbiah M."/>
            <person name="Call D."/>
        </authorList>
    </citation>
    <scope>NUCLEOTIDE SEQUENCE [LARGE SCALE GENOMIC DNA]</scope>
    <source>
        <strain evidence="9 28">10432wG7</strain>
    </source>
</reference>
<dbReference type="Proteomes" id="UP000622722">
    <property type="component" value="Unassembled WGS sequence"/>
</dbReference>
<dbReference type="EMBL" id="JABXPW010000018">
    <property type="protein sequence ID" value="MBA7722243.1"/>
    <property type="molecule type" value="Genomic_DNA"/>
</dbReference>
<reference evidence="6 35" key="13">
    <citation type="submission" date="2019-12" db="EMBL/GenBank/DDBJ databases">
        <authorList>
            <consortium name="NARMS: The National Antimicrobial Resistance Monitoring System"/>
        </authorList>
    </citation>
    <scope>NUCLEOTIDE SEQUENCE [LARGE SCALE GENOMIC DNA]</scope>
    <source>
        <strain evidence="6 35">CVM N19EC0596</strain>
    </source>
</reference>
<reference evidence="1 23" key="2">
    <citation type="submission" date="2017-10" db="EMBL/GenBank/DDBJ databases">
        <title>mcr-1 positive E.coli isolates in China.</title>
        <authorList>
            <person name="Li B."/>
            <person name="Wang X."/>
        </authorList>
    </citation>
    <scope>NUCLEOTIDE SEQUENCE [LARGE SCALE GENOMIC DNA]</scope>
    <source>
        <strain evidence="1 23">14EC029</strain>
    </source>
</reference>
<dbReference type="Proteomes" id="UP000537181">
    <property type="component" value="Unassembled WGS sequence"/>
</dbReference>
<evidence type="ECO:0000313" key="30">
    <source>
        <dbReference type="Proteomes" id="UP000436482"/>
    </source>
</evidence>
<reference evidence="13 21" key="1">
    <citation type="submission" date="2016-12" db="EMBL/GenBank/DDBJ databases">
        <title>Real-Time Genomic Investigation Underlying the Public Health Response to a Shiga Toxin-Producing Escherichia Coli O26:H11 Outbreak in a Nursery.</title>
        <authorList>
            <person name="Ferdous M."/>
            <person name="Moran-Gilad J."/>
            <person name="Rossen J.W."/>
            <person name="Gdalevich M."/>
        </authorList>
    </citation>
    <scope>NUCLEOTIDE SEQUENCE [LARGE SCALE GENOMIC DNA]</scope>
    <source>
        <strain evidence="13 21">STEC 514-2</strain>
    </source>
</reference>
<evidence type="ECO:0000313" key="19">
    <source>
        <dbReference type="EMBL" id="STI77251.1"/>
    </source>
</evidence>
<sequence length="192" mass="21589">MAIKGLEQAVENLSRISKTAVPGAAAMAINRVASSAISQSASQVARETKVRRKLVKERARLKRATVKNPQARIRVNRGDLPVIKLGNARVVLSRRRRRKKGQRSSLKGGGSVLVVGNRRIPGAFIQQLKNGRWHVMQRVAGKNRYPIDVVKIPMAVPLTTAFKQNIERIRRERLPKELGYALQHQLRMVIKR</sequence>
<evidence type="ECO:0000313" key="16">
    <source>
        <dbReference type="EMBL" id="QMO40799.1"/>
    </source>
</evidence>
<reference evidence="14 22" key="3">
    <citation type="submission" date="2017-12" db="EMBL/GenBank/DDBJ databases">
        <title>Rapid rising of carbapenem-resistant Enterobacteriaceae(CRE) and emergence of colistin resistance genemcr-1 in CRE in the hospital of Henan, China.</title>
        <authorList>
            <person name="Sun Q."/>
            <person name="Zhang R."/>
            <person name="Li Y."/>
            <person name="Shen Y."/>
            <person name="Zhang Y."/>
            <person name="Yang J."/>
            <person name="Shu L."/>
            <person name="Zhou H."/>
            <person name="Wang Y."/>
            <person name="Wang B."/>
            <person name="Shen Z."/>
        </authorList>
    </citation>
    <scope>NUCLEOTIDE SEQUENCE [LARGE SCALE GENOMIC DNA]</scope>
    <source>
        <strain evidence="14 22">3512</strain>
    </source>
</reference>
<dbReference type="EMBL" id="WTQT01000138">
    <property type="protein sequence ID" value="MWR38306.1"/>
    <property type="molecule type" value="Genomic_DNA"/>
</dbReference>